<evidence type="ECO:0000256" key="6">
    <source>
        <dbReference type="ARBA" id="ARBA00022729"/>
    </source>
</evidence>
<evidence type="ECO:0000259" key="16">
    <source>
        <dbReference type="PROSITE" id="PS51007"/>
    </source>
</evidence>
<name>A0A0F3IMT7_9GAMM</name>
<dbReference type="GO" id="GO:0020037">
    <property type="term" value="F:heme binding"/>
    <property type="evidence" value="ECO:0007669"/>
    <property type="project" value="InterPro"/>
</dbReference>
<dbReference type="FunFam" id="1.10.760.10:FF:000019">
    <property type="entry name" value="Di-heme cytochrome C peroxidase"/>
    <property type="match status" value="1"/>
</dbReference>
<dbReference type="EMBL" id="LAJX01000015">
    <property type="protein sequence ID" value="KJV07853.1"/>
    <property type="molecule type" value="Genomic_DNA"/>
</dbReference>
<dbReference type="InterPro" id="IPR051395">
    <property type="entry name" value="Cytochrome_c_Peroxidase/MauG"/>
</dbReference>
<evidence type="ECO:0000256" key="13">
    <source>
        <dbReference type="PIRSR" id="PIRSR000294-1"/>
    </source>
</evidence>
<reference evidence="18" key="1">
    <citation type="submission" date="2015-03" db="EMBL/GenBank/DDBJ databases">
        <title>Draft genome sequence of a novel methanotroph (Sn10-6) isolated from flooded ricefield rhizosphere in India.</title>
        <authorList>
            <person name="Pandit P.S."/>
            <person name="Pore S.D."/>
            <person name="Arora P."/>
            <person name="Kapse N.G."/>
            <person name="Dhakephalkar P.K."/>
            <person name="Rahalkar M.C."/>
        </authorList>
    </citation>
    <scope>NUCLEOTIDE SEQUENCE [LARGE SCALE GENOMIC DNA]</scope>
    <source>
        <strain evidence="18">Sn10-6</strain>
    </source>
</reference>
<evidence type="ECO:0000256" key="2">
    <source>
        <dbReference type="ARBA" id="ARBA00004856"/>
    </source>
</evidence>
<feature type="binding site" description="axial binding residue" evidence="14">
    <location>
        <position position="212"/>
    </location>
    <ligand>
        <name>heme c</name>
        <dbReference type="ChEBI" id="CHEBI:61717"/>
        <label>2</label>
    </ligand>
    <ligandPart>
        <name>Fe</name>
        <dbReference type="ChEBI" id="CHEBI:18248"/>
    </ligandPart>
</feature>
<keyword evidence="4 13" id="KW-0349">Heme</keyword>
<keyword evidence="18" id="KW-1185">Reference proteome</keyword>
<feature type="binding site" description="covalent" evidence="13">
    <location>
        <position position="66"/>
    </location>
    <ligand>
        <name>heme c</name>
        <dbReference type="ChEBI" id="CHEBI:61717"/>
        <label>1</label>
    </ligand>
</feature>
<evidence type="ECO:0000256" key="10">
    <source>
        <dbReference type="ARBA" id="ARBA00023004"/>
    </source>
</evidence>
<feature type="binding site" description="covalent" evidence="13">
    <location>
        <position position="211"/>
    </location>
    <ligand>
        <name>heme c</name>
        <dbReference type="ChEBI" id="CHEBI:61717"/>
        <label>2</label>
    </ligand>
</feature>
<evidence type="ECO:0000256" key="4">
    <source>
        <dbReference type="ARBA" id="ARBA00022617"/>
    </source>
</evidence>
<evidence type="ECO:0000313" key="18">
    <source>
        <dbReference type="Proteomes" id="UP000033684"/>
    </source>
</evidence>
<dbReference type="PROSITE" id="PS51007">
    <property type="entry name" value="CYTC"/>
    <property type="match status" value="1"/>
</dbReference>
<dbReference type="PANTHER" id="PTHR30600:SF7">
    <property type="entry name" value="CYTOCHROME C PEROXIDASE-RELATED"/>
    <property type="match status" value="1"/>
</dbReference>
<organism evidence="17 18">
    <name type="scientific">Methylocucumis oryzae</name>
    <dbReference type="NCBI Taxonomy" id="1632867"/>
    <lineage>
        <taxon>Bacteria</taxon>
        <taxon>Pseudomonadati</taxon>
        <taxon>Pseudomonadota</taxon>
        <taxon>Gammaproteobacteria</taxon>
        <taxon>Methylococcales</taxon>
        <taxon>Methylococcaceae</taxon>
        <taxon>Methylocucumis</taxon>
    </lineage>
</organism>
<dbReference type="Gene3D" id="1.10.760.10">
    <property type="entry name" value="Cytochrome c-like domain"/>
    <property type="match status" value="2"/>
</dbReference>
<feature type="domain" description="Cytochrome c" evidence="16">
    <location>
        <begin position="41"/>
        <end position="314"/>
    </location>
</feature>
<dbReference type="PATRIC" id="fig|1632867.3.peg.1400"/>
<comment type="caution">
    <text evidence="17">The sequence shown here is derived from an EMBL/GenBank/DDBJ whole genome shotgun (WGS) entry which is preliminary data.</text>
</comment>
<dbReference type="GO" id="GO:0009055">
    <property type="term" value="F:electron transfer activity"/>
    <property type="evidence" value="ECO:0007669"/>
    <property type="project" value="InterPro"/>
</dbReference>
<dbReference type="RefSeq" id="WP_045777955.1">
    <property type="nucleotide sequence ID" value="NZ_LAJX01000015.1"/>
</dbReference>
<feature type="chain" id="PRO_5002462456" description="Methylamine utilization protein MauG" evidence="15">
    <location>
        <begin position="23"/>
        <end position="334"/>
    </location>
</feature>
<comment type="PTM">
    <text evidence="13">Binds 2 heme groups per subunit.</text>
</comment>
<dbReference type="InterPro" id="IPR036909">
    <property type="entry name" value="Cyt_c-like_dom_sf"/>
</dbReference>
<keyword evidence="9" id="KW-0560">Oxidoreductase</keyword>
<evidence type="ECO:0000256" key="9">
    <source>
        <dbReference type="ARBA" id="ARBA00023002"/>
    </source>
</evidence>
<comment type="subcellular location">
    <subcellularLocation>
        <location evidence="1">Periplasm</location>
    </subcellularLocation>
</comment>
<dbReference type="InterPro" id="IPR026259">
    <property type="entry name" value="MauG/Cytc_peroxidase"/>
</dbReference>
<dbReference type="AlphaFoldDB" id="A0A0F3IMT7"/>
<reference evidence="17 18" key="2">
    <citation type="journal article" date="2016" name="Microb. Ecol.">
        <title>Genome Characteristics of a Novel Type I Methanotroph (Sn10-6) Isolated from a Flooded Indian Rice Field.</title>
        <authorList>
            <person name="Rahalkar M.C."/>
            <person name="Pandit P.S."/>
            <person name="Dhakephalkar P.K."/>
            <person name="Pore S."/>
            <person name="Arora P."/>
            <person name="Kapse N."/>
        </authorList>
    </citation>
    <scope>NUCLEOTIDE SEQUENCE [LARGE SCALE GENOMIC DNA]</scope>
    <source>
        <strain evidence="17 18">Sn10-6</strain>
    </source>
</reference>
<dbReference type="PANTHER" id="PTHR30600">
    <property type="entry name" value="CYTOCHROME C PEROXIDASE-RELATED"/>
    <property type="match status" value="1"/>
</dbReference>
<evidence type="ECO:0000256" key="8">
    <source>
        <dbReference type="ARBA" id="ARBA00022982"/>
    </source>
</evidence>
<proteinExistence type="predicted"/>
<sequence length="334" mass="36069">MFKTRLLVTLLALTGSISVASAWDALPTEAPAPQDNPTTAEKVALGQMLYHDPRLSSTGTVACASCHNTMLGGEDNRPNSMGVHGQTGGRSAPTVWNAAFNKVQFWDGRAASLEEQAAGPVTNPIEMGMKSWDDVVARLKTIEGYNQAFEKAFGKDSISKDNATKAIAAYERTLITPNSAYDKYVDGDKSALTDQQLRGMEKMAELGCTSCHSGPAFNGSGSFQKFPLFANGYFEAQFHFKKDKGLAEVTKNPADEGMWKVPTLRNIALTAPYFHNGSVKTLDKAVTLMAKLQLNKDLSKEEVADIVEFLNALTGEFPKQAMPSLPGTPGTTFN</sequence>
<dbReference type="Pfam" id="PF03150">
    <property type="entry name" value="CCP_MauG"/>
    <property type="match status" value="1"/>
</dbReference>
<dbReference type="OrthoDB" id="9805202at2"/>
<evidence type="ECO:0000256" key="7">
    <source>
        <dbReference type="ARBA" id="ARBA00022764"/>
    </source>
</evidence>
<feature type="binding site" description="covalent" evidence="13">
    <location>
        <position position="63"/>
    </location>
    <ligand>
        <name>heme c</name>
        <dbReference type="ChEBI" id="CHEBI:61717"/>
        <label>1</label>
    </ligand>
</feature>
<comment type="function">
    <text evidence="11">Involved in methylamine metabolism. Essential for the maturation of the beta subunit of MADH, presumably via a step in the biosynthesis of tryptophan tryptophylquinone (TTQ), the cofactor of MADH.</text>
</comment>
<dbReference type="InterPro" id="IPR009056">
    <property type="entry name" value="Cyt_c-like_dom"/>
</dbReference>
<evidence type="ECO:0000256" key="14">
    <source>
        <dbReference type="PIRSR" id="PIRSR000294-2"/>
    </source>
</evidence>
<evidence type="ECO:0000256" key="1">
    <source>
        <dbReference type="ARBA" id="ARBA00004418"/>
    </source>
</evidence>
<dbReference type="GO" id="GO:0004130">
    <property type="term" value="F:cytochrome-c peroxidase activity"/>
    <property type="evidence" value="ECO:0007669"/>
    <property type="project" value="TreeGrafter"/>
</dbReference>
<evidence type="ECO:0000256" key="11">
    <source>
        <dbReference type="ARBA" id="ARBA00058991"/>
    </source>
</evidence>
<evidence type="ECO:0000256" key="5">
    <source>
        <dbReference type="ARBA" id="ARBA00022723"/>
    </source>
</evidence>
<evidence type="ECO:0000256" key="3">
    <source>
        <dbReference type="ARBA" id="ARBA00022448"/>
    </source>
</evidence>
<comment type="cofactor">
    <cofactor evidence="13">
        <name>heme</name>
        <dbReference type="ChEBI" id="CHEBI:30413"/>
    </cofactor>
    <text evidence="13">Binds 2 heme groups.</text>
</comment>
<keyword evidence="7" id="KW-0574">Periplasm</keyword>
<dbReference type="PIRSF" id="PIRSF000294">
    <property type="entry name" value="Cytochrome-c_peroxidase"/>
    <property type="match status" value="1"/>
</dbReference>
<feature type="binding site" description="axial binding residue" evidence="14">
    <location>
        <position position="289"/>
    </location>
    <ligand>
        <name>heme c</name>
        <dbReference type="ChEBI" id="CHEBI:61717"/>
        <label>2</label>
    </ligand>
    <ligandPart>
        <name>Fe</name>
        <dbReference type="ChEBI" id="CHEBI:18248"/>
    </ligandPart>
</feature>
<evidence type="ECO:0000256" key="12">
    <source>
        <dbReference type="ARBA" id="ARBA00073576"/>
    </source>
</evidence>
<keyword evidence="6 15" id="KW-0732">Signal</keyword>
<protein>
    <recommendedName>
        <fullName evidence="12">Methylamine utilization protein MauG</fullName>
    </recommendedName>
</protein>
<accession>A0A0F3IMT7</accession>
<keyword evidence="5 14" id="KW-0479">Metal-binding</keyword>
<gene>
    <name evidence="17" type="ORF">VZ94_02025</name>
</gene>
<comment type="pathway">
    <text evidence="2">One-carbon metabolism; methylamine degradation.</text>
</comment>
<dbReference type="InterPro" id="IPR004852">
    <property type="entry name" value="Di-haem_cyt_c_peroxidsae"/>
</dbReference>
<dbReference type="GO" id="GO:0046872">
    <property type="term" value="F:metal ion binding"/>
    <property type="evidence" value="ECO:0007669"/>
    <property type="project" value="UniProtKB-KW"/>
</dbReference>
<feature type="signal peptide" evidence="15">
    <location>
        <begin position="1"/>
        <end position="22"/>
    </location>
</feature>
<dbReference type="Proteomes" id="UP000033684">
    <property type="component" value="Unassembled WGS sequence"/>
</dbReference>
<feature type="binding site" description="axial binding residue" evidence="14">
    <location>
        <position position="67"/>
    </location>
    <ligand>
        <name>heme c</name>
        <dbReference type="ChEBI" id="CHEBI:61717"/>
        <label>1</label>
    </ligand>
    <ligandPart>
        <name>Fe</name>
        <dbReference type="ChEBI" id="CHEBI:18248"/>
    </ligandPart>
</feature>
<evidence type="ECO:0000313" key="17">
    <source>
        <dbReference type="EMBL" id="KJV07853.1"/>
    </source>
</evidence>
<keyword evidence="17" id="KW-0575">Peroxidase</keyword>
<keyword evidence="8" id="KW-0249">Electron transport</keyword>
<feature type="binding site" description="covalent" evidence="13">
    <location>
        <position position="208"/>
    </location>
    <ligand>
        <name>heme c</name>
        <dbReference type="ChEBI" id="CHEBI:61717"/>
        <label>2</label>
    </ligand>
</feature>
<evidence type="ECO:0000256" key="15">
    <source>
        <dbReference type="SAM" id="SignalP"/>
    </source>
</evidence>
<keyword evidence="10 14" id="KW-0408">Iron</keyword>
<dbReference type="SUPFAM" id="SSF46626">
    <property type="entry name" value="Cytochrome c"/>
    <property type="match status" value="2"/>
</dbReference>
<dbReference type="GO" id="GO:0042597">
    <property type="term" value="C:periplasmic space"/>
    <property type="evidence" value="ECO:0007669"/>
    <property type="project" value="UniProtKB-SubCell"/>
</dbReference>
<keyword evidence="3" id="KW-0813">Transport</keyword>